<evidence type="ECO:0000259" key="5">
    <source>
        <dbReference type="Pfam" id="PF10531"/>
    </source>
</evidence>
<feature type="compositionally biased region" description="Polar residues" evidence="2">
    <location>
        <begin position="68"/>
        <end position="85"/>
    </location>
</feature>
<dbReference type="OrthoDB" id="9808948at2"/>
<sequence length="820" mass="89594">MKRSLLVLSLLLTTLLVQAQMSDIQVMQYVQRESKNGASQSQIATKLMQKGVTMQQLQRVRSQYEKMNGTSAVRSSGSTTDQLTADSRMRESNGAVRVDAEGNELYVQKVGTSTDADGETTSIENRQKIYIPDSVNTINGKRVFGRDIFNNKALSFEPNMNIATPTSYIVGPGDKVFVDVYGGSQKSEQMEVGPDGSIVVTGYGPIHIAGLSVAAANAKIKQTLGKRYSSSKIRMTLGQTRTIMVNVMGEVMAPGTYTLSAFASVFHALYMAGGVNSLGTLRDIKVFRGGRQIASVDIYDYILNGKLSGNIRLAENDVIMVGPYQNIVDVAGNVKRPMAYEMKKNESIATLLKYAGGFTGDAYKKSVRVNRVAGEKYSVYNINEFDMSSFRLQDGDSVTVGGNLRRYENMVEIAGAVFRPGQYSLGGNITTVKSLIEQADGLTEDAFAGRGVLHRMKADRTRRVISLDIQGILNGTVADVPLENEDVLTIASKQEKTNERTVTIFGEVMFPATYEYADDESIEDLIIQAGGLTDAASTVKVDVSRRMIDPKATEDSPEVAQTFSFTLKDGFVVDGSKDFTLQPYDEVYVRKSPGYMPQRNVSVEGEVLFAGNYPLTRKNQRLSEVVKAAGGVTKEAYIRGARIERPMNDDEKFRLNRILQLAKVQSGAGFDANKVEQDSVYYVAIELDKALANPGTDYDVVLREGDRIIVPEFSGTVKIDGNVMYPNTASYSSGKSYKWYVRNQAGGFGLGAKKSRAFVLYQNGAVKKASGAKIEPGCEIFVPSKINSTNDKISMIANLGTSLATMVTMLATVTNLIKTF</sequence>
<proteinExistence type="predicted"/>
<dbReference type="GO" id="GO:0015159">
    <property type="term" value="F:polysaccharide transmembrane transporter activity"/>
    <property type="evidence" value="ECO:0007669"/>
    <property type="project" value="InterPro"/>
</dbReference>
<reference evidence="6 7" key="1">
    <citation type="submission" date="2016-10" db="EMBL/GenBank/DDBJ databases">
        <authorList>
            <person name="de Groot N.N."/>
        </authorList>
    </citation>
    <scope>NUCLEOTIDE SEQUENCE [LARGE SCALE GENOMIC DNA]</scope>
    <source>
        <strain evidence="6 7">D31d</strain>
    </source>
</reference>
<dbReference type="RefSeq" id="WP_074762154.1">
    <property type="nucleotide sequence ID" value="NZ_FNRF01000006.1"/>
</dbReference>
<evidence type="ECO:0000256" key="1">
    <source>
        <dbReference type="ARBA" id="ARBA00022729"/>
    </source>
</evidence>
<organism evidence="6 7">
    <name type="scientific">Xylanibacter ruminicola</name>
    <name type="common">Prevotella ruminicola</name>
    <dbReference type="NCBI Taxonomy" id="839"/>
    <lineage>
        <taxon>Bacteria</taxon>
        <taxon>Pseudomonadati</taxon>
        <taxon>Bacteroidota</taxon>
        <taxon>Bacteroidia</taxon>
        <taxon>Bacteroidales</taxon>
        <taxon>Prevotellaceae</taxon>
        <taxon>Xylanibacter</taxon>
    </lineage>
</organism>
<dbReference type="Pfam" id="PF10531">
    <property type="entry name" value="SLBB"/>
    <property type="match status" value="5"/>
</dbReference>
<dbReference type="InterPro" id="IPR019554">
    <property type="entry name" value="Soluble_ligand-bd"/>
</dbReference>
<feature type="domain" description="Soluble ligand binding" evidence="5">
    <location>
        <begin position="244"/>
        <end position="291"/>
    </location>
</feature>
<feature type="domain" description="Soluble ligand binding" evidence="5">
    <location>
        <begin position="502"/>
        <end position="545"/>
    </location>
</feature>
<dbReference type="InterPro" id="IPR003715">
    <property type="entry name" value="Poly_export_N"/>
</dbReference>
<dbReference type="InterPro" id="IPR049712">
    <property type="entry name" value="Poly_export"/>
</dbReference>
<dbReference type="EMBL" id="FNRF01000006">
    <property type="protein sequence ID" value="SEA88111.1"/>
    <property type="molecule type" value="Genomic_DNA"/>
</dbReference>
<dbReference type="Gene3D" id="3.10.560.10">
    <property type="entry name" value="Outer membrane lipoprotein wza domain like"/>
    <property type="match status" value="5"/>
</dbReference>
<evidence type="ECO:0000313" key="6">
    <source>
        <dbReference type="EMBL" id="SEA88111.1"/>
    </source>
</evidence>
<protein>
    <submittedName>
        <fullName evidence="6">Protein involved in polysaccharide export, contains SLBB domain of the beta-grasp fold</fullName>
    </submittedName>
</protein>
<feature type="domain" description="Polysaccharide export protein N-terminal" evidence="4">
    <location>
        <begin position="164"/>
        <end position="229"/>
    </location>
</feature>
<dbReference type="Proteomes" id="UP000182257">
    <property type="component" value="Unassembled WGS sequence"/>
</dbReference>
<dbReference type="AlphaFoldDB" id="A0A1H4ESV9"/>
<feature type="chain" id="PRO_5010165500" evidence="3">
    <location>
        <begin position="20"/>
        <end position="820"/>
    </location>
</feature>
<dbReference type="Pfam" id="PF02563">
    <property type="entry name" value="Poly_export"/>
    <property type="match status" value="1"/>
</dbReference>
<keyword evidence="1 3" id="KW-0732">Signal</keyword>
<dbReference type="PANTHER" id="PTHR33619:SF3">
    <property type="entry name" value="POLYSACCHARIDE EXPORT PROTEIN GFCE-RELATED"/>
    <property type="match status" value="1"/>
</dbReference>
<evidence type="ECO:0000313" key="7">
    <source>
        <dbReference type="Proteomes" id="UP000182257"/>
    </source>
</evidence>
<name>A0A1H4ESV9_XYLRU</name>
<feature type="signal peptide" evidence="3">
    <location>
        <begin position="1"/>
        <end position="19"/>
    </location>
</feature>
<evidence type="ECO:0000259" key="4">
    <source>
        <dbReference type="Pfam" id="PF02563"/>
    </source>
</evidence>
<feature type="domain" description="Soluble ligand binding" evidence="5">
    <location>
        <begin position="327"/>
        <end position="376"/>
    </location>
</feature>
<evidence type="ECO:0000256" key="3">
    <source>
        <dbReference type="SAM" id="SignalP"/>
    </source>
</evidence>
<dbReference type="PANTHER" id="PTHR33619">
    <property type="entry name" value="POLYSACCHARIDE EXPORT PROTEIN GFCE-RELATED"/>
    <property type="match status" value="1"/>
</dbReference>
<accession>A0A1H4ESV9</accession>
<feature type="region of interest" description="Disordered" evidence="2">
    <location>
        <begin position="67"/>
        <end position="89"/>
    </location>
</feature>
<feature type="domain" description="Soluble ligand binding" evidence="5">
    <location>
        <begin position="601"/>
        <end position="645"/>
    </location>
</feature>
<evidence type="ECO:0000256" key="2">
    <source>
        <dbReference type="SAM" id="MobiDB-lite"/>
    </source>
</evidence>
<gene>
    <name evidence="6" type="ORF">SAMN05216462_2940</name>
</gene>
<feature type="domain" description="Soluble ligand binding" evidence="5">
    <location>
        <begin position="410"/>
        <end position="464"/>
    </location>
</feature>